<dbReference type="EMBL" id="CP136920">
    <property type="protein sequence ID" value="WOO43671.1"/>
    <property type="molecule type" value="Genomic_DNA"/>
</dbReference>
<dbReference type="Gene3D" id="3.30.1120.10">
    <property type="match status" value="1"/>
</dbReference>
<dbReference type="InterPro" id="IPR000917">
    <property type="entry name" value="Sulfatase_N"/>
</dbReference>
<protein>
    <submittedName>
        <fullName evidence="6">Sulfatase</fullName>
    </submittedName>
</protein>
<keyword evidence="4" id="KW-0106">Calcium</keyword>
<dbReference type="PANTHER" id="PTHR42693">
    <property type="entry name" value="ARYLSULFATASE FAMILY MEMBER"/>
    <property type="match status" value="1"/>
</dbReference>
<evidence type="ECO:0000256" key="2">
    <source>
        <dbReference type="ARBA" id="ARBA00022723"/>
    </source>
</evidence>
<keyword evidence="3" id="KW-0378">Hydrolase</keyword>
<dbReference type="InterPro" id="IPR024607">
    <property type="entry name" value="Sulfatase_CS"/>
</dbReference>
<dbReference type="CDD" id="cd16034">
    <property type="entry name" value="sulfatase_like"/>
    <property type="match status" value="1"/>
</dbReference>
<dbReference type="PANTHER" id="PTHR42693:SF53">
    <property type="entry name" value="ENDO-4-O-SULFATASE"/>
    <property type="match status" value="1"/>
</dbReference>
<dbReference type="GO" id="GO:0004065">
    <property type="term" value="F:arylsulfatase activity"/>
    <property type="evidence" value="ECO:0007669"/>
    <property type="project" value="TreeGrafter"/>
</dbReference>
<dbReference type="InterPro" id="IPR050738">
    <property type="entry name" value="Sulfatase"/>
</dbReference>
<evidence type="ECO:0000313" key="7">
    <source>
        <dbReference type="Proteomes" id="UP001304300"/>
    </source>
</evidence>
<comment type="similarity">
    <text evidence="1">Belongs to the sulfatase family.</text>
</comment>
<evidence type="ECO:0000313" key="6">
    <source>
        <dbReference type="EMBL" id="WOO43671.1"/>
    </source>
</evidence>
<name>A0AAQ3LDC8_9BACT</name>
<gene>
    <name evidence="6" type="ORF">RZN69_11275</name>
</gene>
<sequence length="468" mass="53413">MSERPNLLFVFSDQHRACDLGCYGNDKVLSPNLDALAKGGALFRNFYSNSPLCVPARGTLLTGLHAMRHRAAGNDLPINEQCESLGAALQREGYLTGYIGKWHLGGVPRDQFIDKDRRLGFEEWYVANCNHNYNEGYYYDQDNQHHVIEGYEPIVQTDLAVNFIERNREKPWAAVLSWGPPHEPYLTAPKHQQDYYEEVEMSLRPNVPDRITTYGDQFLSRDEIPDLMRGYYAHITALDEQMGRLIDALKETDQLENTIIVYTSDHGDMVGSQGYMNKQLPYEESVNVPLIISWPGNIQPGERKGLASLVDLPVTLTHMVGASFKEKPDGRDFSAMLTDTEAPGAEYCYLYELTACHQSADRDTPAWRGLRTERYTFATLFDGTPWILYDNQEDPYQMNNLVTDPKHKSLVKELKKSLDCEVHLHDSYVSPEILIKDAGLLSEWNRSQAYFNRPLFADDSVQECHSNH</sequence>
<dbReference type="GO" id="GO:0046872">
    <property type="term" value="F:metal ion binding"/>
    <property type="evidence" value="ECO:0007669"/>
    <property type="project" value="UniProtKB-KW"/>
</dbReference>
<evidence type="ECO:0000259" key="5">
    <source>
        <dbReference type="Pfam" id="PF00884"/>
    </source>
</evidence>
<accession>A0AAQ3LDC8</accession>
<proteinExistence type="inferred from homology"/>
<dbReference type="SUPFAM" id="SSF53649">
    <property type="entry name" value="Alkaline phosphatase-like"/>
    <property type="match status" value="1"/>
</dbReference>
<evidence type="ECO:0000256" key="3">
    <source>
        <dbReference type="ARBA" id="ARBA00022801"/>
    </source>
</evidence>
<dbReference type="Pfam" id="PF00884">
    <property type="entry name" value="Sulfatase"/>
    <property type="match status" value="1"/>
</dbReference>
<evidence type="ECO:0000256" key="4">
    <source>
        <dbReference type="ARBA" id="ARBA00022837"/>
    </source>
</evidence>
<dbReference type="PROSITE" id="PS00149">
    <property type="entry name" value="SULFATASE_2"/>
    <property type="match status" value="1"/>
</dbReference>
<dbReference type="Gene3D" id="3.40.720.10">
    <property type="entry name" value="Alkaline Phosphatase, subunit A"/>
    <property type="match status" value="1"/>
</dbReference>
<feature type="domain" description="Sulfatase N-terminal" evidence="5">
    <location>
        <begin position="5"/>
        <end position="321"/>
    </location>
</feature>
<reference evidence="6 7" key="1">
    <citation type="submission" date="2023-10" db="EMBL/GenBank/DDBJ databases">
        <title>Rubellicoccus peritrichatus gen. nov., sp. nov., isolated from an algae of coral reef tank.</title>
        <authorList>
            <person name="Luo J."/>
        </authorList>
    </citation>
    <scope>NUCLEOTIDE SEQUENCE [LARGE SCALE GENOMIC DNA]</scope>
    <source>
        <strain evidence="6 7">CR14</strain>
    </source>
</reference>
<dbReference type="InterPro" id="IPR017850">
    <property type="entry name" value="Alkaline_phosphatase_core_sf"/>
</dbReference>
<keyword evidence="2" id="KW-0479">Metal-binding</keyword>
<dbReference type="RefSeq" id="WP_317836259.1">
    <property type="nucleotide sequence ID" value="NZ_CP136920.1"/>
</dbReference>
<dbReference type="AlphaFoldDB" id="A0AAQ3LDC8"/>
<dbReference type="Proteomes" id="UP001304300">
    <property type="component" value="Chromosome"/>
</dbReference>
<organism evidence="6 7">
    <name type="scientific">Rubellicoccus peritrichatus</name>
    <dbReference type="NCBI Taxonomy" id="3080537"/>
    <lineage>
        <taxon>Bacteria</taxon>
        <taxon>Pseudomonadati</taxon>
        <taxon>Verrucomicrobiota</taxon>
        <taxon>Opitutia</taxon>
        <taxon>Puniceicoccales</taxon>
        <taxon>Cerasicoccaceae</taxon>
        <taxon>Rubellicoccus</taxon>
    </lineage>
</organism>
<dbReference type="KEGG" id="puo:RZN69_11275"/>
<keyword evidence="7" id="KW-1185">Reference proteome</keyword>
<evidence type="ECO:0000256" key="1">
    <source>
        <dbReference type="ARBA" id="ARBA00008779"/>
    </source>
</evidence>